<dbReference type="InterPro" id="IPR012000">
    <property type="entry name" value="Thiamin_PyroP_enz_cen_dom"/>
</dbReference>
<dbReference type="Proteomes" id="UP000029096">
    <property type="component" value="Unassembled WGS sequence"/>
</dbReference>
<keyword evidence="2 3" id="KW-0786">Thiamine pyrophosphate</keyword>
<dbReference type="GO" id="GO:0047112">
    <property type="term" value="F:pyruvate oxidase activity"/>
    <property type="evidence" value="ECO:0007669"/>
    <property type="project" value="UniProtKB-EC"/>
</dbReference>
<dbReference type="SUPFAM" id="SSF52518">
    <property type="entry name" value="Thiamin diphosphate-binding fold (THDP-binding)"/>
    <property type="match status" value="2"/>
</dbReference>
<dbReference type="Gene3D" id="3.40.50.970">
    <property type="match status" value="2"/>
</dbReference>
<dbReference type="InterPro" id="IPR029035">
    <property type="entry name" value="DHS-like_NAD/FAD-binding_dom"/>
</dbReference>
<dbReference type="CDD" id="cd02014">
    <property type="entry name" value="TPP_POX"/>
    <property type="match status" value="1"/>
</dbReference>
<dbReference type="InterPro" id="IPR029061">
    <property type="entry name" value="THDP-binding"/>
</dbReference>
<dbReference type="GO" id="GO:0000287">
    <property type="term" value="F:magnesium ion binding"/>
    <property type="evidence" value="ECO:0007669"/>
    <property type="project" value="InterPro"/>
</dbReference>
<dbReference type="SUPFAM" id="SSF52467">
    <property type="entry name" value="DHS-like NAD/FAD-binding domain"/>
    <property type="match status" value="1"/>
</dbReference>
<dbReference type="PANTHER" id="PTHR42981">
    <property type="entry name" value="PYRUVATE DEHYDROGENASE [UBIQUINONE]"/>
    <property type="match status" value="1"/>
</dbReference>
<dbReference type="CDD" id="cd07039">
    <property type="entry name" value="TPP_PYR_POX"/>
    <property type="match status" value="1"/>
</dbReference>
<dbReference type="NCBIfam" id="TIGR02720">
    <property type="entry name" value="pyruv_oxi_spxB"/>
    <property type="match status" value="1"/>
</dbReference>
<feature type="domain" description="Thiamine pyrophosphate enzyme N-terminal TPP-binding" evidence="6">
    <location>
        <begin position="12"/>
        <end position="124"/>
    </location>
</feature>
<gene>
    <name evidence="7" type="ORF">BBOH_1356</name>
</gene>
<evidence type="ECO:0000256" key="2">
    <source>
        <dbReference type="ARBA" id="ARBA00023052"/>
    </source>
</evidence>
<dbReference type="OrthoDB" id="4959782at2"/>
<sequence>MNDDTTHTDTINASDAMIKVLEAWGVKHIFGLPGGSFDSTMNALHNRRDTMKYIQVRHEETGALAASGEAKLTGKIGICFGSAGPGAVHLLNGLYDAKHDHAPVLALVAQVPSMMMNTDFFQEIAEEPIFADVAVYNRTVMTAQQLPMVVDQAIRQAYEHKGVAVVTIPKDFGWAQIPDTFHPTVDDFVATSRYPSPDRDLAAKAVDMLTAAERPLIYFGTGAKDAAAELKALSDRLKVPMMSSALGKGVLADDEEAYMLSAGRVASKPGVDAARSADTVLFIGTNMPFTGFFIRPDAKFIQVNTSQTDIGKRHHVDLGIVADAKATLQMMLDIARPMTSRPFYDVMVEDKRNWNEWLEARKDLDRSPLDVDSVFAQINRIAKDDAVFSVDVGNVTIDSFRLLNMKPTQKIVTSAWYATMGNALPTSIAAQETWPGRQVFSISGDGGFTMVMHDVLTQVKYHEPVINIVLNNGALGFIEAEQDDNHQPHSGVDLIGANFGDAARALGAVGYEVSTLDELKRAFDDVAAGRNGDRPVVIDVRIADDRPLPVEQLVLEPDEEHTRADVDAFVAKYEAEGLVPIRQILAGHGLVDSNVECARSMTAGR</sequence>
<protein>
    <submittedName>
        <fullName evidence="7">Pyruvate oxidase</fullName>
        <ecNumber evidence="7">1.2.3.3</ecNumber>
    </submittedName>
</protein>
<dbReference type="PANTHER" id="PTHR42981:SF2">
    <property type="entry name" value="PYRUVATE DEHYDROGENASE [UBIQUINONE]"/>
    <property type="match status" value="1"/>
</dbReference>
<dbReference type="Pfam" id="PF02775">
    <property type="entry name" value="TPP_enzyme_C"/>
    <property type="match status" value="1"/>
</dbReference>
<keyword evidence="7" id="KW-0670">Pyruvate</keyword>
<evidence type="ECO:0000313" key="8">
    <source>
        <dbReference type="Proteomes" id="UP000029096"/>
    </source>
</evidence>
<dbReference type="InterPro" id="IPR047210">
    <property type="entry name" value="TPP_PYR_POXB-like"/>
</dbReference>
<accession>A0A086ZEZ4</accession>
<feature type="domain" description="Thiamine pyrophosphate enzyme TPP-binding" evidence="5">
    <location>
        <begin position="391"/>
        <end position="540"/>
    </location>
</feature>
<dbReference type="STRING" id="1437606.BBOH_1356"/>
<evidence type="ECO:0000313" key="7">
    <source>
        <dbReference type="EMBL" id="KFI45094.1"/>
    </source>
</evidence>
<reference evidence="7 8" key="1">
    <citation type="submission" date="2014-03" db="EMBL/GenBank/DDBJ databases">
        <title>Genomics of Bifidobacteria.</title>
        <authorList>
            <person name="Ventura M."/>
            <person name="Milani C."/>
            <person name="Lugli G.A."/>
        </authorList>
    </citation>
    <scope>NUCLEOTIDE SEQUENCE [LARGE SCALE GENOMIC DNA]</scope>
    <source>
        <strain evidence="7 8">DSM 22767</strain>
    </source>
</reference>
<proteinExistence type="inferred from homology"/>
<dbReference type="InterPro" id="IPR047211">
    <property type="entry name" value="POXB-like"/>
</dbReference>
<dbReference type="PROSITE" id="PS00187">
    <property type="entry name" value="TPP_ENZYMES"/>
    <property type="match status" value="1"/>
</dbReference>
<dbReference type="EC" id="1.2.3.3" evidence="7"/>
<dbReference type="Pfam" id="PF00205">
    <property type="entry name" value="TPP_enzyme_M"/>
    <property type="match status" value="1"/>
</dbReference>
<dbReference type="InterPro" id="IPR014092">
    <property type="entry name" value="Pyruvate_oxidase"/>
</dbReference>
<dbReference type="RefSeq" id="WP_044098252.1">
    <property type="nucleotide sequence ID" value="NZ_JDUS01000009.1"/>
</dbReference>
<dbReference type="eggNOG" id="COG0028">
    <property type="taxonomic scope" value="Bacteria"/>
</dbReference>
<keyword evidence="8" id="KW-1185">Reference proteome</keyword>
<name>A0A086ZEZ4_9BIFI</name>
<dbReference type="GO" id="GO:0030976">
    <property type="term" value="F:thiamine pyrophosphate binding"/>
    <property type="evidence" value="ECO:0007669"/>
    <property type="project" value="InterPro"/>
</dbReference>
<evidence type="ECO:0000259" key="6">
    <source>
        <dbReference type="Pfam" id="PF02776"/>
    </source>
</evidence>
<dbReference type="Gene3D" id="1.10.10.940">
    <property type="match status" value="1"/>
</dbReference>
<organism evidence="7 8">
    <name type="scientific">Bifidobacterium bohemicum DSM 22767</name>
    <dbReference type="NCBI Taxonomy" id="1437606"/>
    <lineage>
        <taxon>Bacteria</taxon>
        <taxon>Bacillati</taxon>
        <taxon>Actinomycetota</taxon>
        <taxon>Actinomycetes</taxon>
        <taxon>Bifidobacteriales</taxon>
        <taxon>Bifidobacteriaceae</taxon>
        <taxon>Bifidobacterium</taxon>
    </lineage>
</organism>
<keyword evidence="7" id="KW-0560">Oxidoreductase</keyword>
<dbReference type="Gene3D" id="3.40.50.1220">
    <property type="entry name" value="TPP-binding domain"/>
    <property type="match status" value="1"/>
</dbReference>
<dbReference type="Pfam" id="PF02776">
    <property type="entry name" value="TPP_enzyme_N"/>
    <property type="match status" value="1"/>
</dbReference>
<feature type="domain" description="Thiamine pyrophosphate enzyme central" evidence="4">
    <location>
        <begin position="203"/>
        <end position="330"/>
    </location>
</feature>
<dbReference type="InterPro" id="IPR011766">
    <property type="entry name" value="TPP_enzyme_TPP-bd"/>
</dbReference>
<dbReference type="EMBL" id="JGYP01000004">
    <property type="protein sequence ID" value="KFI45094.1"/>
    <property type="molecule type" value="Genomic_DNA"/>
</dbReference>
<dbReference type="InterPro" id="IPR000399">
    <property type="entry name" value="TPP-bd_CS"/>
</dbReference>
<evidence type="ECO:0000259" key="4">
    <source>
        <dbReference type="Pfam" id="PF00205"/>
    </source>
</evidence>
<comment type="similarity">
    <text evidence="1 3">Belongs to the TPP enzyme family.</text>
</comment>
<dbReference type="InterPro" id="IPR047212">
    <property type="entry name" value="TPP_POXB-like"/>
</dbReference>
<comment type="caution">
    <text evidence="7">The sequence shown here is derived from an EMBL/GenBank/DDBJ whole genome shotgun (WGS) entry which is preliminary data.</text>
</comment>
<evidence type="ECO:0000256" key="1">
    <source>
        <dbReference type="ARBA" id="ARBA00007812"/>
    </source>
</evidence>
<dbReference type="AlphaFoldDB" id="A0A086ZEZ4"/>
<evidence type="ECO:0000256" key="3">
    <source>
        <dbReference type="RuleBase" id="RU362132"/>
    </source>
</evidence>
<dbReference type="InterPro" id="IPR012001">
    <property type="entry name" value="Thiamin_PyroP_enz_TPP-bd_dom"/>
</dbReference>
<evidence type="ECO:0000259" key="5">
    <source>
        <dbReference type="Pfam" id="PF02775"/>
    </source>
</evidence>